<dbReference type="InterPro" id="IPR037401">
    <property type="entry name" value="SnoaL-like"/>
</dbReference>
<dbReference type="RefSeq" id="WP_229962805.1">
    <property type="nucleotide sequence ID" value="NZ_JAJJWI010000034.1"/>
</dbReference>
<dbReference type="Gene3D" id="3.10.450.50">
    <property type="match status" value="1"/>
</dbReference>
<proteinExistence type="predicted"/>
<evidence type="ECO:0000313" key="2">
    <source>
        <dbReference type="EMBL" id="MFD2068843.1"/>
    </source>
</evidence>
<dbReference type="SUPFAM" id="SSF54427">
    <property type="entry name" value="NTF2-like"/>
    <property type="match status" value="1"/>
</dbReference>
<evidence type="ECO:0000259" key="1">
    <source>
        <dbReference type="Pfam" id="PF12680"/>
    </source>
</evidence>
<gene>
    <name evidence="2" type="ORF">ACFSKU_18275</name>
</gene>
<organism evidence="2 3">
    <name type="scientific">Pontibacter silvestris</name>
    <dbReference type="NCBI Taxonomy" id="2305183"/>
    <lineage>
        <taxon>Bacteria</taxon>
        <taxon>Pseudomonadati</taxon>
        <taxon>Bacteroidota</taxon>
        <taxon>Cytophagia</taxon>
        <taxon>Cytophagales</taxon>
        <taxon>Hymenobacteraceae</taxon>
        <taxon>Pontibacter</taxon>
    </lineage>
</organism>
<feature type="domain" description="SnoaL-like" evidence="1">
    <location>
        <begin position="19"/>
        <end position="111"/>
    </location>
</feature>
<sequence>MAKEITEMKTQTFINDWIATGNDFKTKEYLDFYQPDAILDDPSVGATFSGHSGIREYFDSYFIGFQTQTKLVRLDVLDDENAHLEVEFTGKFPEGKIGGTFDFTFKGGKISFVKADLIL</sequence>
<reference evidence="3" key="1">
    <citation type="journal article" date="2019" name="Int. J. Syst. Evol. Microbiol.">
        <title>The Global Catalogue of Microorganisms (GCM) 10K type strain sequencing project: providing services to taxonomists for standard genome sequencing and annotation.</title>
        <authorList>
            <consortium name="The Broad Institute Genomics Platform"/>
            <consortium name="The Broad Institute Genome Sequencing Center for Infectious Disease"/>
            <person name="Wu L."/>
            <person name="Ma J."/>
        </authorList>
    </citation>
    <scope>NUCLEOTIDE SEQUENCE [LARGE SCALE GENOMIC DNA]</scope>
    <source>
        <strain evidence="3">JCM 16545</strain>
    </source>
</reference>
<name>A0ABW4X1M0_9BACT</name>
<comment type="caution">
    <text evidence="2">The sequence shown here is derived from an EMBL/GenBank/DDBJ whole genome shotgun (WGS) entry which is preliminary data.</text>
</comment>
<dbReference type="InterPro" id="IPR032710">
    <property type="entry name" value="NTF2-like_dom_sf"/>
</dbReference>
<protein>
    <submittedName>
        <fullName evidence="2">Nuclear transport factor 2 family protein</fullName>
    </submittedName>
</protein>
<dbReference type="Proteomes" id="UP001597369">
    <property type="component" value="Unassembled WGS sequence"/>
</dbReference>
<dbReference type="EMBL" id="JBHUHV010000057">
    <property type="protein sequence ID" value="MFD2068843.1"/>
    <property type="molecule type" value="Genomic_DNA"/>
</dbReference>
<keyword evidence="3" id="KW-1185">Reference proteome</keyword>
<dbReference type="Pfam" id="PF12680">
    <property type="entry name" value="SnoaL_2"/>
    <property type="match status" value="1"/>
</dbReference>
<accession>A0ABW4X1M0</accession>
<evidence type="ECO:0000313" key="3">
    <source>
        <dbReference type="Proteomes" id="UP001597369"/>
    </source>
</evidence>